<dbReference type="OrthoDB" id="3358664at2759"/>
<dbReference type="Proteomes" id="UP000245771">
    <property type="component" value="Unassembled WGS sequence"/>
</dbReference>
<feature type="compositionally biased region" description="Basic and acidic residues" evidence="1">
    <location>
        <begin position="173"/>
        <end position="212"/>
    </location>
</feature>
<feature type="compositionally biased region" description="Basic and acidic residues" evidence="1">
    <location>
        <begin position="225"/>
        <end position="237"/>
    </location>
</feature>
<feature type="compositionally biased region" description="Basic and acidic residues" evidence="1">
    <location>
        <begin position="482"/>
        <end position="491"/>
    </location>
</feature>
<feature type="region of interest" description="Disordered" evidence="1">
    <location>
        <begin position="363"/>
        <end position="500"/>
    </location>
</feature>
<feature type="compositionally biased region" description="Low complexity" evidence="1">
    <location>
        <begin position="380"/>
        <end position="393"/>
    </location>
</feature>
<organism evidence="2 3">
    <name type="scientific">Meira miltonrushii</name>
    <dbReference type="NCBI Taxonomy" id="1280837"/>
    <lineage>
        <taxon>Eukaryota</taxon>
        <taxon>Fungi</taxon>
        <taxon>Dikarya</taxon>
        <taxon>Basidiomycota</taxon>
        <taxon>Ustilaginomycotina</taxon>
        <taxon>Exobasidiomycetes</taxon>
        <taxon>Exobasidiales</taxon>
        <taxon>Brachybasidiaceae</taxon>
        <taxon>Meira</taxon>
    </lineage>
</organism>
<feature type="region of interest" description="Disordered" evidence="1">
    <location>
        <begin position="1"/>
        <end position="21"/>
    </location>
</feature>
<keyword evidence="3" id="KW-1185">Reference proteome</keyword>
<evidence type="ECO:0000313" key="2">
    <source>
        <dbReference type="EMBL" id="PWN33881.1"/>
    </source>
</evidence>
<proteinExistence type="predicted"/>
<evidence type="ECO:0000256" key="1">
    <source>
        <dbReference type="SAM" id="MobiDB-lite"/>
    </source>
</evidence>
<protein>
    <submittedName>
        <fullName evidence="2">Uncharacterized protein</fullName>
    </submittedName>
</protein>
<feature type="compositionally biased region" description="Acidic residues" evidence="1">
    <location>
        <begin position="287"/>
        <end position="304"/>
    </location>
</feature>
<dbReference type="InParanoid" id="A0A316VD00"/>
<name>A0A316VD00_9BASI</name>
<feature type="compositionally biased region" description="Polar residues" evidence="1">
    <location>
        <begin position="241"/>
        <end position="262"/>
    </location>
</feature>
<feature type="compositionally biased region" description="Pro residues" evidence="1">
    <location>
        <begin position="425"/>
        <end position="443"/>
    </location>
</feature>
<dbReference type="AlphaFoldDB" id="A0A316VD00"/>
<dbReference type="RefSeq" id="XP_025354183.1">
    <property type="nucleotide sequence ID" value="XM_025497839.1"/>
</dbReference>
<gene>
    <name evidence="2" type="ORF">FA14DRAFT_156558</name>
</gene>
<evidence type="ECO:0000313" key="3">
    <source>
        <dbReference type="Proteomes" id="UP000245771"/>
    </source>
</evidence>
<feature type="compositionally biased region" description="Low complexity" evidence="1">
    <location>
        <begin position="1"/>
        <end position="12"/>
    </location>
</feature>
<dbReference type="GeneID" id="37019620"/>
<sequence length="500" mass="54605">MTSQQPSTASRAAPPPPPSHAHFILAQIRSGLAHLRATQALKKSTCDKINDLLSQDELQEGESTRSIASTETEEEKLGKRNAWLRETLMETSLLPTLVDTAMQIAIPQAIMGDMQREAVVQLVERSQRSIAQTVTDPKMQRKTGSGAWSGVRGTHTGIRRGWNAAGNSIQEIAQKRQEAKEKSEEKRAAKNERKAMKKELKQEREAIVKQRQSDMLSGEEASNDNAKHDDPSQRGIDRMTSAANLVHSPSTLTAASDTSSFSRRLPPLSIKSAQSGKGKMTGANNVDDSDEDESEEEDAFDAEDGAIASVSCGRIDDEENCVTATTFFSPWPGLLLSNTLVAVSSEALPASIDIDRVRYDQSVEQERKQSSASLPPQRRVAPAPSVSQQPAPSRQGNDDKTQSSTYKDPAQYSDSQRIQRSNDVPPIPPKEPSQQAPAPPPLLPTQTPSYHPANPSPVPVRQNPPPAPASQTTLPQQPQQNEVRDVTESKQKSWTRKLGL</sequence>
<feature type="region of interest" description="Disordered" evidence="1">
    <location>
        <begin position="134"/>
        <end position="305"/>
    </location>
</feature>
<feature type="compositionally biased region" description="Polar residues" evidence="1">
    <location>
        <begin position="402"/>
        <end position="422"/>
    </location>
</feature>
<feature type="compositionally biased region" description="Polar residues" evidence="1">
    <location>
        <begin position="471"/>
        <end position="481"/>
    </location>
</feature>
<feature type="compositionally biased region" description="Pro residues" evidence="1">
    <location>
        <begin position="454"/>
        <end position="468"/>
    </location>
</feature>
<reference evidence="2 3" key="1">
    <citation type="journal article" date="2018" name="Mol. Biol. Evol.">
        <title>Broad Genomic Sampling Reveals a Smut Pathogenic Ancestry of the Fungal Clade Ustilaginomycotina.</title>
        <authorList>
            <person name="Kijpornyongpan T."/>
            <person name="Mondo S.J."/>
            <person name="Barry K."/>
            <person name="Sandor L."/>
            <person name="Lee J."/>
            <person name="Lipzen A."/>
            <person name="Pangilinan J."/>
            <person name="LaButti K."/>
            <person name="Hainaut M."/>
            <person name="Henrissat B."/>
            <person name="Grigoriev I.V."/>
            <person name="Spatafora J.W."/>
            <person name="Aime M.C."/>
        </authorList>
    </citation>
    <scope>NUCLEOTIDE SEQUENCE [LARGE SCALE GENOMIC DNA]</scope>
    <source>
        <strain evidence="2 3">MCA 3882</strain>
    </source>
</reference>
<dbReference type="EMBL" id="KZ819604">
    <property type="protein sequence ID" value="PWN33881.1"/>
    <property type="molecule type" value="Genomic_DNA"/>
</dbReference>
<accession>A0A316VD00</accession>